<dbReference type="RefSeq" id="WP_184127449.1">
    <property type="nucleotide sequence ID" value="NZ_JACHFL010000001.1"/>
</dbReference>
<accession>A0A7W8NCJ1</accession>
<dbReference type="Proteomes" id="UP000552709">
    <property type="component" value="Unassembled WGS sequence"/>
</dbReference>
<proteinExistence type="predicted"/>
<comment type="caution">
    <text evidence="1">The sequence shown here is derived from an EMBL/GenBank/DDBJ whole genome shotgun (WGS) entry which is preliminary data.</text>
</comment>
<protein>
    <recommendedName>
        <fullName evidence="3">DprA winged helix domain-containing protein</fullName>
    </recommendedName>
</protein>
<reference evidence="1 2" key="1">
    <citation type="submission" date="2020-08" db="EMBL/GenBank/DDBJ databases">
        <title>Genomic Encyclopedia of Type Strains, Phase IV (KMG-IV): sequencing the most valuable type-strain genomes for metagenomic binning, comparative biology and taxonomic classification.</title>
        <authorList>
            <person name="Goeker M."/>
        </authorList>
    </citation>
    <scope>NUCLEOTIDE SEQUENCE [LARGE SCALE GENOMIC DNA]</scope>
    <source>
        <strain evidence="1 2">DSM 27939</strain>
    </source>
</reference>
<keyword evidence="2" id="KW-1185">Reference proteome</keyword>
<dbReference type="AlphaFoldDB" id="A0A7W8NCJ1"/>
<evidence type="ECO:0000313" key="2">
    <source>
        <dbReference type="Proteomes" id="UP000552709"/>
    </source>
</evidence>
<sequence>MTRSSATAMSEYRVRVLERQSRVQTILHALTLSGPPVPFESLAARCELSGPELAAALLALEARNGSGPLLIDGGYVWVQIGSEAAD</sequence>
<organism evidence="1 2">
    <name type="scientific">Deinococcus humi</name>
    <dbReference type="NCBI Taxonomy" id="662880"/>
    <lineage>
        <taxon>Bacteria</taxon>
        <taxon>Thermotogati</taxon>
        <taxon>Deinococcota</taxon>
        <taxon>Deinococci</taxon>
        <taxon>Deinococcales</taxon>
        <taxon>Deinococcaceae</taxon>
        <taxon>Deinococcus</taxon>
    </lineage>
</organism>
<name>A0A7W8NCJ1_9DEIO</name>
<dbReference type="EMBL" id="JACHFL010000001">
    <property type="protein sequence ID" value="MBB5361366.1"/>
    <property type="molecule type" value="Genomic_DNA"/>
</dbReference>
<evidence type="ECO:0008006" key="3">
    <source>
        <dbReference type="Google" id="ProtNLM"/>
    </source>
</evidence>
<gene>
    <name evidence="1" type="ORF">HNQ08_000437</name>
</gene>
<evidence type="ECO:0000313" key="1">
    <source>
        <dbReference type="EMBL" id="MBB5361366.1"/>
    </source>
</evidence>